<keyword evidence="1" id="KW-0812">Transmembrane</keyword>
<dbReference type="EMBL" id="JAAIUW010000011">
    <property type="protein sequence ID" value="KAF7810173.1"/>
    <property type="molecule type" value="Genomic_DNA"/>
</dbReference>
<sequence>MDYGFFKFWGNGNALKVELWAIASGIRFAISLGCLPFGISLLLSCLIPLEKEINALIN</sequence>
<accession>A0A834STG5</accession>
<keyword evidence="1" id="KW-1133">Transmembrane helix</keyword>
<keyword evidence="3" id="KW-1185">Reference proteome</keyword>
<gene>
    <name evidence="2" type="ORF">G2W53_036916</name>
</gene>
<keyword evidence="1" id="KW-0472">Membrane</keyword>
<name>A0A834STG5_9FABA</name>
<evidence type="ECO:0000313" key="2">
    <source>
        <dbReference type="EMBL" id="KAF7810173.1"/>
    </source>
</evidence>
<protein>
    <submittedName>
        <fullName evidence="2">Uncharacterized protein</fullName>
    </submittedName>
</protein>
<organism evidence="2 3">
    <name type="scientific">Senna tora</name>
    <dbReference type="NCBI Taxonomy" id="362788"/>
    <lineage>
        <taxon>Eukaryota</taxon>
        <taxon>Viridiplantae</taxon>
        <taxon>Streptophyta</taxon>
        <taxon>Embryophyta</taxon>
        <taxon>Tracheophyta</taxon>
        <taxon>Spermatophyta</taxon>
        <taxon>Magnoliopsida</taxon>
        <taxon>eudicotyledons</taxon>
        <taxon>Gunneridae</taxon>
        <taxon>Pentapetalae</taxon>
        <taxon>rosids</taxon>
        <taxon>fabids</taxon>
        <taxon>Fabales</taxon>
        <taxon>Fabaceae</taxon>
        <taxon>Caesalpinioideae</taxon>
        <taxon>Cassia clade</taxon>
        <taxon>Senna</taxon>
    </lineage>
</organism>
<evidence type="ECO:0000313" key="3">
    <source>
        <dbReference type="Proteomes" id="UP000634136"/>
    </source>
</evidence>
<reference evidence="2" key="1">
    <citation type="submission" date="2020-09" db="EMBL/GenBank/DDBJ databases">
        <title>Genome-Enabled Discovery of Anthraquinone Biosynthesis in Senna tora.</title>
        <authorList>
            <person name="Kang S.-H."/>
            <person name="Pandey R.P."/>
            <person name="Lee C.-M."/>
            <person name="Sim J.-S."/>
            <person name="Jeong J.-T."/>
            <person name="Choi B.-S."/>
            <person name="Jung M."/>
            <person name="Ginzburg D."/>
            <person name="Zhao K."/>
            <person name="Won S.Y."/>
            <person name="Oh T.-J."/>
            <person name="Yu Y."/>
            <person name="Kim N.-H."/>
            <person name="Lee O.R."/>
            <person name="Lee T.-H."/>
            <person name="Bashyal P."/>
            <person name="Kim T.-S."/>
            <person name="Lee W.-H."/>
            <person name="Kawkins C."/>
            <person name="Kim C.-K."/>
            <person name="Kim J.S."/>
            <person name="Ahn B.O."/>
            <person name="Rhee S.Y."/>
            <person name="Sohng J.K."/>
        </authorList>
    </citation>
    <scope>NUCLEOTIDE SEQUENCE</scope>
    <source>
        <tissue evidence="2">Leaf</tissue>
    </source>
</reference>
<feature type="transmembrane region" description="Helical" evidence="1">
    <location>
        <begin position="20"/>
        <end position="49"/>
    </location>
</feature>
<proteinExistence type="predicted"/>
<dbReference type="AlphaFoldDB" id="A0A834STG5"/>
<comment type="caution">
    <text evidence="2">The sequence shown here is derived from an EMBL/GenBank/DDBJ whole genome shotgun (WGS) entry which is preliminary data.</text>
</comment>
<evidence type="ECO:0000256" key="1">
    <source>
        <dbReference type="SAM" id="Phobius"/>
    </source>
</evidence>
<dbReference type="Proteomes" id="UP000634136">
    <property type="component" value="Unassembled WGS sequence"/>
</dbReference>